<protein>
    <recommendedName>
        <fullName evidence="11">Methyl-accepting chemotaxis protein</fullName>
    </recommendedName>
</protein>
<accession>A0A8J3Z6V3</accession>
<evidence type="ECO:0000256" key="5">
    <source>
        <dbReference type="PROSITE-ProRule" id="PRU00284"/>
    </source>
</evidence>
<organism evidence="9 10">
    <name type="scientific">Virgisporangium aurantiacum</name>
    <dbReference type="NCBI Taxonomy" id="175570"/>
    <lineage>
        <taxon>Bacteria</taxon>
        <taxon>Bacillati</taxon>
        <taxon>Actinomycetota</taxon>
        <taxon>Actinomycetes</taxon>
        <taxon>Micromonosporales</taxon>
        <taxon>Micromonosporaceae</taxon>
        <taxon>Virgisporangium</taxon>
    </lineage>
</organism>
<dbReference type="Pfam" id="PF12729">
    <property type="entry name" value="4HB_MCP_1"/>
    <property type="match status" value="1"/>
</dbReference>
<dbReference type="SMART" id="SM00304">
    <property type="entry name" value="HAMP"/>
    <property type="match status" value="1"/>
</dbReference>
<proteinExistence type="inferred from homology"/>
<dbReference type="AlphaFoldDB" id="A0A8J3Z6V3"/>
<dbReference type="SMART" id="SM00283">
    <property type="entry name" value="MA"/>
    <property type="match status" value="1"/>
</dbReference>
<evidence type="ECO:0000256" key="3">
    <source>
        <dbReference type="ARBA" id="ARBA00023224"/>
    </source>
</evidence>
<feature type="domain" description="Methyl-accepting transducer" evidence="7">
    <location>
        <begin position="255"/>
        <end position="484"/>
    </location>
</feature>
<dbReference type="GO" id="GO:0016020">
    <property type="term" value="C:membrane"/>
    <property type="evidence" value="ECO:0007669"/>
    <property type="project" value="InterPro"/>
</dbReference>
<evidence type="ECO:0000256" key="4">
    <source>
        <dbReference type="ARBA" id="ARBA00029447"/>
    </source>
</evidence>
<sequence>MVTFVALLSLADGLFVMGELADTNDQVGIVASHTELVDDAGELRSAVYVARINSLDLFLAQDPQTVAAKTAALPVTEKAVAEALAAMRAYDLTADETQALDAFDGAWESWVTITNDELQPLAARGDLAGIQAIRTSKVAPFAATIAGSLDTLVKDTVDDARKEKERADATYRSTRVVVYTLLVVTLLVGVALAFGVGRFIAAALQRCVTALHAISAGDLTARTKVTTRDEVGDLGTTVNSTAAAIGDMVRRIVESSQRLAGTASNLSSVATELSSSARDTANQAGHVSSDAERVSGNVSTVAAGAEQMGAAIREITTNASEAAQVAGVAAQTTGHAQQSVGRLGESSTQIGAVVKLITSIAEQTNLLALNATIEAARAGDTGKGFAVVAGEVKDLAQETARATEEIAGQVSTIQKETGEAINAIAEIAEVMGRVNDYSTTIASAVEEQTAVTAEISRSVNEAATGATSIASNISNVALSSGAVTDGAARAQQAAAELAQMSGELRDLVAAYRV</sequence>
<dbReference type="PANTHER" id="PTHR32089">
    <property type="entry name" value="METHYL-ACCEPTING CHEMOTAXIS PROTEIN MCPB"/>
    <property type="match status" value="1"/>
</dbReference>
<evidence type="ECO:0000259" key="8">
    <source>
        <dbReference type="PROSITE" id="PS50885"/>
    </source>
</evidence>
<reference evidence="9" key="1">
    <citation type="submission" date="2021-01" db="EMBL/GenBank/DDBJ databases">
        <title>Whole genome shotgun sequence of Virgisporangium aurantiacum NBRC 16421.</title>
        <authorList>
            <person name="Komaki H."/>
            <person name="Tamura T."/>
        </authorList>
    </citation>
    <scope>NUCLEOTIDE SEQUENCE</scope>
    <source>
        <strain evidence="9">NBRC 16421</strain>
    </source>
</reference>
<gene>
    <name evidence="9" type="ORF">Vau01_060320</name>
</gene>
<keyword evidence="6" id="KW-0472">Membrane</keyword>
<dbReference type="Proteomes" id="UP000612585">
    <property type="component" value="Unassembled WGS sequence"/>
</dbReference>
<dbReference type="InterPro" id="IPR004089">
    <property type="entry name" value="MCPsignal_dom"/>
</dbReference>
<keyword evidence="1 6" id="KW-0812">Transmembrane</keyword>
<name>A0A8J3Z6V3_9ACTN</name>
<evidence type="ECO:0000256" key="6">
    <source>
        <dbReference type="SAM" id="Phobius"/>
    </source>
</evidence>
<keyword evidence="2 6" id="KW-1133">Transmembrane helix</keyword>
<comment type="caution">
    <text evidence="9">The sequence shown here is derived from an EMBL/GenBank/DDBJ whole genome shotgun (WGS) entry which is preliminary data.</text>
</comment>
<feature type="transmembrane region" description="Helical" evidence="6">
    <location>
        <begin position="176"/>
        <end position="201"/>
    </location>
</feature>
<feature type="domain" description="HAMP" evidence="8">
    <location>
        <begin position="198"/>
        <end position="250"/>
    </location>
</feature>
<evidence type="ECO:0000313" key="10">
    <source>
        <dbReference type="Proteomes" id="UP000612585"/>
    </source>
</evidence>
<dbReference type="Gene3D" id="1.10.287.950">
    <property type="entry name" value="Methyl-accepting chemotaxis protein"/>
    <property type="match status" value="1"/>
</dbReference>
<evidence type="ECO:0000256" key="1">
    <source>
        <dbReference type="ARBA" id="ARBA00022692"/>
    </source>
</evidence>
<keyword evidence="10" id="KW-1185">Reference proteome</keyword>
<evidence type="ECO:0000313" key="9">
    <source>
        <dbReference type="EMBL" id="GIJ58516.1"/>
    </source>
</evidence>
<dbReference type="PROSITE" id="PS50885">
    <property type="entry name" value="HAMP"/>
    <property type="match status" value="1"/>
</dbReference>
<dbReference type="Pfam" id="PF00015">
    <property type="entry name" value="MCPsignal"/>
    <property type="match status" value="1"/>
</dbReference>
<dbReference type="Pfam" id="PF00672">
    <property type="entry name" value="HAMP"/>
    <property type="match status" value="1"/>
</dbReference>
<keyword evidence="3 5" id="KW-0807">Transducer</keyword>
<dbReference type="EMBL" id="BOPG01000037">
    <property type="protein sequence ID" value="GIJ58516.1"/>
    <property type="molecule type" value="Genomic_DNA"/>
</dbReference>
<evidence type="ECO:0000256" key="2">
    <source>
        <dbReference type="ARBA" id="ARBA00022989"/>
    </source>
</evidence>
<dbReference type="SUPFAM" id="SSF58104">
    <property type="entry name" value="Methyl-accepting chemotaxis protein (MCP) signaling domain"/>
    <property type="match status" value="1"/>
</dbReference>
<dbReference type="PROSITE" id="PS50111">
    <property type="entry name" value="CHEMOTAXIS_TRANSDUC_2"/>
    <property type="match status" value="1"/>
</dbReference>
<dbReference type="InterPro" id="IPR003660">
    <property type="entry name" value="HAMP_dom"/>
</dbReference>
<dbReference type="InterPro" id="IPR024478">
    <property type="entry name" value="HlyB_4HB_MCP"/>
</dbReference>
<evidence type="ECO:0000259" key="7">
    <source>
        <dbReference type="PROSITE" id="PS50111"/>
    </source>
</evidence>
<dbReference type="PANTHER" id="PTHR32089:SF112">
    <property type="entry name" value="LYSOZYME-LIKE PROTEIN-RELATED"/>
    <property type="match status" value="1"/>
</dbReference>
<comment type="similarity">
    <text evidence="4">Belongs to the methyl-accepting chemotaxis (MCP) protein family.</text>
</comment>
<dbReference type="CDD" id="cd06225">
    <property type="entry name" value="HAMP"/>
    <property type="match status" value="1"/>
</dbReference>
<evidence type="ECO:0008006" key="11">
    <source>
        <dbReference type="Google" id="ProtNLM"/>
    </source>
</evidence>
<dbReference type="GO" id="GO:0007165">
    <property type="term" value="P:signal transduction"/>
    <property type="evidence" value="ECO:0007669"/>
    <property type="project" value="UniProtKB-KW"/>
</dbReference>